<dbReference type="Proteomes" id="UP000325536">
    <property type="component" value="Chromosome"/>
</dbReference>
<protein>
    <submittedName>
        <fullName evidence="2">Uncharacterized protein</fullName>
    </submittedName>
</protein>
<gene>
    <name evidence="2" type="ORF">D0T90_05800</name>
</gene>
<dbReference type="EMBL" id="CP031699">
    <property type="protein sequence ID" value="QEY24067.1"/>
    <property type="molecule type" value="Genomic_DNA"/>
</dbReference>
<evidence type="ECO:0000256" key="1">
    <source>
        <dbReference type="SAM" id="SignalP"/>
    </source>
</evidence>
<dbReference type="AlphaFoldDB" id="A0A5P3MR41"/>
<proteinExistence type="predicted"/>
<keyword evidence="1" id="KW-0732">Signal</keyword>
<dbReference type="KEGG" id="naq:D0T90_05800"/>
<name>A0A5P3MR41_NEIAN</name>
<sequence length="157" mass="17379">MNKFAATALLAAFLPFGVHAADTDAQPDNAPRIDYGAVDANNLAGGFLPDPKVLYRNQPDHLFCWVASNLPDLALEADVVETFESPKKAVFADAHSSVDGKTHRIDSRIKVIREAGKSPVVQKCWRMEASDPAGEYRWQVQVNGVSYPQQTFEFKSW</sequence>
<dbReference type="RefSeq" id="WP_123795248.1">
    <property type="nucleotide sequence ID" value="NZ_CP031699.1"/>
</dbReference>
<evidence type="ECO:0000313" key="3">
    <source>
        <dbReference type="Proteomes" id="UP000325536"/>
    </source>
</evidence>
<reference evidence="2 3" key="1">
    <citation type="submission" date="2018-08" db="EMBL/GenBank/DDBJ databases">
        <title>Neisseria animalis ATCC 49930 complete genome.</title>
        <authorList>
            <person name="Veseli I.A."/>
            <person name="Mascarenhas dos Santos A.C."/>
            <person name="Buttler R."/>
            <person name="Pombert J.-F."/>
        </authorList>
    </citation>
    <scope>NUCLEOTIDE SEQUENCE [LARGE SCALE GENOMIC DNA]</scope>
    <source>
        <strain evidence="2 3">ATCC 49930</strain>
    </source>
</reference>
<keyword evidence="3" id="KW-1185">Reference proteome</keyword>
<evidence type="ECO:0000313" key="2">
    <source>
        <dbReference type="EMBL" id="QEY24067.1"/>
    </source>
</evidence>
<feature type="chain" id="PRO_5031026683" evidence="1">
    <location>
        <begin position="21"/>
        <end position="157"/>
    </location>
</feature>
<dbReference type="OrthoDB" id="8613971at2"/>
<organism evidence="2 3">
    <name type="scientific">Neisseria animalis</name>
    <dbReference type="NCBI Taxonomy" id="492"/>
    <lineage>
        <taxon>Bacteria</taxon>
        <taxon>Pseudomonadati</taxon>
        <taxon>Pseudomonadota</taxon>
        <taxon>Betaproteobacteria</taxon>
        <taxon>Neisseriales</taxon>
        <taxon>Neisseriaceae</taxon>
        <taxon>Neisseria</taxon>
    </lineage>
</organism>
<accession>A0A5P3MR41</accession>
<feature type="signal peptide" evidence="1">
    <location>
        <begin position="1"/>
        <end position="20"/>
    </location>
</feature>